<dbReference type="Pfam" id="PF04149">
    <property type="entry name" value="DUF397"/>
    <property type="match status" value="1"/>
</dbReference>
<keyword evidence="3" id="KW-1185">Reference proteome</keyword>
<protein>
    <submittedName>
        <fullName evidence="2">DUF397 domain-containing protein</fullName>
    </submittedName>
</protein>
<dbReference type="RefSeq" id="WP_270680599.1">
    <property type="nucleotide sequence ID" value="NZ_JAQFWP010000068.1"/>
</dbReference>
<feature type="domain" description="DUF397" evidence="1">
    <location>
        <begin position="2"/>
        <end position="48"/>
    </location>
</feature>
<gene>
    <name evidence="2" type="ORF">O4U47_25945</name>
</gene>
<evidence type="ECO:0000259" key="1">
    <source>
        <dbReference type="Pfam" id="PF04149"/>
    </source>
</evidence>
<proteinExistence type="predicted"/>
<dbReference type="Proteomes" id="UP001165685">
    <property type="component" value="Unassembled WGS sequence"/>
</dbReference>
<dbReference type="EMBL" id="JAQFWP010000068">
    <property type="protein sequence ID" value="MDA2807981.1"/>
    <property type="molecule type" value="Genomic_DNA"/>
</dbReference>
<accession>A0ABT4TU82</accession>
<sequence>MSWHKSSYSGKGPNCVEIAEGENTLIRDTQHRDQGHLAVPASEWHAFIIATANDEL</sequence>
<comment type="caution">
    <text evidence="2">The sequence shown here is derived from an EMBL/GenBank/DDBJ whole genome shotgun (WGS) entry which is preliminary data.</text>
</comment>
<evidence type="ECO:0000313" key="3">
    <source>
        <dbReference type="Proteomes" id="UP001165685"/>
    </source>
</evidence>
<organism evidence="2 3">
    <name type="scientific">Nocardiopsis suaedae</name>
    <dbReference type="NCBI Taxonomy" id="3018444"/>
    <lineage>
        <taxon>Bacteria</taxon>
        <taxon>Bacillati</taxon>
        <taxon>Actinomycetota</taxon>
        <taxon>Actinomycetes</taxon>
        <taxon>Streptosporangiales</taxon>
        <taxon>Nocardiopsidaceae</taxon>
        <taxon>Nocardiopsis</taxon>
    </lineage>
</organism>
<dbReference type="InterPro" id="IPR007278">
    <property type="entry name" value="DUF397"/>
</dbReference>
<evidence type="ECO:0000313" key="2">
    <source>
        <dbReference type="EMBL" id="MDA2807981.1"/>
    </source>
</evidence>
<reference evidence="2" key="1">
    <citation type="submission" date="2023-01" db="EMBL/GenBank/DDBJ databases">
        <title>Draft genome sequence of Nocardiopsis sp. LSu2-4 isolated from halophytes.</title>
        <authorList>
            <person name="Duangmal K."/>
            <person name="Chantavorakit T."/>
        </authorList>
    </citation>
    <scope>NUCLEOTIDE SEQUENCE</scope>
    <source>
        <strain evidence="2">LSu2-4</strain>
    </source>
</reference>
<name>A0ABT4TU82_9ACTN</name>